<feature type="non-terminal residue" evidence="1">
    <location>
        <position position="1"/>
    </location>
</feature>
<reference evidence="1" key="1">
    <citation type="submission" date="2020-07" db="EMBL/GenBank/DDBJ databases">
        <title>Clarias magur genome sequencing, assembly and annotation.</title>
        <authorList>
            <person name="Kushwaha B."/>
            <person name="Kumar R."/>
            <person name="Das P."/>
            <person name="Joshi C.G."/>
            <person name="Kumar D."/>
            <person name="Nagpure N.S."/>
            <person name="Pandey M."/>
            <person name="Agarwal S."/>
            <person name="Srivastava S."/>
            <person name="Singh M."/>
            <person name="Sahoo L."/>
            <person name="Jayasankar P."/>
            <person name="Meher P.K."/>
            <person name="Koringa P.G."/>
            <person name="Iquebal M.A."/>
            <person name="Das S.P."/>
            <person name="Bit A."/>
            <person name="Patnaik S."/>
            <person name="Patel N."/>
            <person name="Shah T.M."/>
            <person name="Hinsu A."/>
            <person name="Jena J.K."/>
        </authorList>
    </citation>
    <scope>NUCLEOTIDE SEQUENCE</scope>
    <source>
        <strain evidence="1">CIFAMagur01</strain>
        <tissue evidence="1">Testis</tissue>
    </source>
</reference>
<evidence type="ECO:0000313" key="1">
    <source>
        <dbReference type="EMBL" id="KAF5887261.1"/>
    </source>
</evidence>
<feature type="non-terminal residue" evidence="1">
    <location>
        <position position="52"/>
    </location>
</feature>
<name>A0A8J4X849_CLAMG</name>
<gene>
    <name evidence="1" type="ORF">DAT39_022316</name>
</gene>
<sequence>VRVVQSPAVLLPTHTDFTSAETSRVLTMMNSDEIKCENFGPIEISSAHQISP</sequence>
<dbReference type="Proteomes" id="UP000727407">
    <property type="component" value="Unassembled WGS sequence"/>
</dbReference>
<comment type="caution">
    <text evidence="1">The sequence shown here is derived from an EMBL/GenBank/DDBJ whole genome shotgun (WGS) entry which is preliminary data.</text>
</comment>
<dbReference type="AlphaFoldDB" id="A0A8J4X849"/>
<evidence type="ECO:0000313" key="2">
    <source>
        <dbReference type="Proteomes" id="UP000727407"/>
    </source>
</evidence>
<accession>A0A8J4X849</accession>
<keyword evidence="2" id="KW-1185">Reference proteome</keyword>
<organism evidence="1 2">
    <name type="scientific">Clarias magur</name>
    <name type="common">Asian catfish</name>
    <name type="synonym">Macropteronotus magur</name>
    <dbReference type="NCBI Taxonomy" id="1594786"/>
    <lineage>
        <taxon>Eukaryota</taxon>
        <taxon>Metazoa</taxon>
        <taxon>Chordata</taxon>
        <taxon>Craniata</taxon>
        <taxon>Vertebrata</taxon>
        <taxon>Euteleostomi</taxon>
        <taxon>Actinopterygii</taxon>
        <taxon>Neopterygii</taxon>
        <taxon>Teleostei</taxon>
        <taxon>Ostariophysi</taxon>
        <taxon>Siluriformes</taxon>
        <taxon>Clariidae</taxon>
        <taxon>Clarias</taxon>
    </lineage>
</organism>
<protein>
    <submittedName>
        <fullName evidence="1">Zinc finger protein</fullName>
    </submittedName>
</protein>
<proteinExistence type="predicted"/>
<dbReference type="EMBL" id="QNUK01001120">
    <property type="protein sequence ID" value="KAF5887261.1"/>
    <property type="molecule type" value="Genomic_DNA"/>
</dbReference>